<dbReference type="EC" id="5.4.99.25" evidence="1"/>
<protein>
    <recommendedName>
        <fullName evidence="1">tRNA pseudouridine(55) synthase</fullName>
        <ecNumber evidence="1">5.4.99.25</ecNumber>
    </recommendedName>
</protein>
<evidence type="ECO:0000256" key="2">
    <source>
        <dbReference type="ARBA" id="ARBA00022694"/>
    </source>
</evidence>
<proteinExistence type="predicted"/>
<feature type="region of interest" description="Disordered" evidence="4">
    <location>
        <begin position="511"/>
        <end position="540"/>
    </location>
</feature>
<gene>
    <name evidence="7" type="primary">PUS10</name>
    <name evidence="7" type="ORF">HDU87_002501</name>
</gene>
<sequence length="613" mass="67588">MEMTASLARSTALSLASRLLDRIPAAALAARNHYAVAAPTPIASVANLLLADSRCCPRCTLRFLGIRDKGVHADVRDISAAWAALPLLETGLSENEAQVPSKREEEANEPPAKRVKLADDNSIPATAENNNICGACLGLLQCDHRAIAKNAAELFAKENYVLAPDAQTFIMSVRLPAQLSIRQRIYMHLLHAKLDMPILQPIMHDGPPAEADPQVEVKEILRSLLADEFAAATGLSFDPQSPFMVAFQFEHYETERDYMFMTEIPTADFAIKTRRRQGKEVVEGASADKISRAVNKLAHADFEKAGMSPPPGIKHIPNVVKTEFTHSRIFTGGRYLKLQRHISNSPWIIDGKRLAEHSVEELVATHVDQLFRADSHKFYSSGREDADVLMLGRGRPYYLELINPRNTVVTQAEMAACQEEINAAAGGKVKALHMQRITREETKLLKDSAETKCKSYSTLVRLSKPVSVEQLVQISQLTDLEVAQRNPTRVPRRADLTRAKVIHTLHVYPERRTTPAPASSDAATNGDTDANADARTETGVEPDAVTDLVRVDLKTSAGTYVKEFMHGDGGRTVPSLKDLLEVESAVVETLDVLEVHLDWPEGVKLEDQEDGKE</sequence>
<evidence type="ECO:0000256" key="1">
    <source>
        <dbReference type="ARBA" id="ARBA00012787"/>
    </source>
</evidence>
<dbReference type="Pfam" id="PF21237">
    <property type="entry name" value="Pus10_N_euk"/>
    <property type="match status" value="1"/>
</dbReference>
<dbReference type="Gene3D" id="3.30.70.2510">
    <property type="match status" value="1"/>
</dbReference>
<dbReference type="InterPro" id="IPR048742">
    <property type="entry name" value="Pus10_N_euk"/>
</dbReference>
<dbReference type="PANTHER" id="PTHR21568:SF0">
    <property type="entry name" value="TRNA PSEUDOURIDINE SYNTHASE PUS10"/>
    <property type="match status" value="1"/>
</dbReference>
<accession>A0AAD5TTG0</accession>
<feature type="compositionally biased region" description="Low complexity" evidence="4">
    <location>
        <begin position="514"/>
        <end position="531"/>
    </location>
</feature>
<evidence type="ECO:0000256" key="3">
    <source>
        <dbReference type="ARBA" id="ARBA00023235"/>
    </source>
</evidence>
<evidence type="ECO:0000259" key="6">
    <source>
        <dbReference type="Pfam" id="PF21238"/>
    </source>
</evidence>
<feature type="region of interest" description="Disordered" evidence="4">
    <location>
        <begin position="94"/>
        <end position="115"/>
    </location>
</feature>
<dbReference type="Proteomes" id="UP001212152">
    <property type="component" value="Unassembled WGS sequence"/>
</dbReference>
<feature type="domain" description="Pus10 N-terminal eukaryotes" evidence="5">
    <location>
        <begin position="133"/>
        <end position="311"/>
    </location>
</feature>
<dbReference type="AlphaFoldDB" id="A0AAD5TTG0"/>
<dbReference type="InterPro" id="IPR039894">
    <property type="entry name" value="Pus10-like"/>
</dbReference>
<feature type="domain" description="Pus10-like C-terminal" evidence="6">
    <location>
        <begin position="330"/>
        <end position="508"/>
    </location>
</feature>
<dbReference type="PANTHER" id="PTHR21568">
    <property type="entry name" value="TRNA PSEUDOURIDINE SYNTHASE PUS10"/>
    <property type="match status" value="1"/>
</dbReference>
<dbReference type="EMBL" id="JADGJQ010000002">
    <property type="protein sequence ID" value="KAJ3184936.1"/>
    <property type="molecule type" value="Genomic_DNA"/>
</dbReference>
<reference evidence="7" key="1">
    <citation type="submission" date="2020-05" db="EMBL/GenBank/DDBJ databases">
        <title>Phylogenomic resolution of chytrid fungi.</title>
        <authorList>
            <person name="Stajich J.E."/>
            <person name="Amses K."/>
            <person name="Simmons R."/>
            <person name="Seto K."/>
            <person name="Myers J."/>
            <person name="Bonds A."/>
            <person name="Quandt C.A."/>
            <person name="Barry K."/>
            <person name="Liu P."/>
            <person name="Grigoriev I."/>
            <person name="Longcore J.E."/>
            <person name="James T.Y."/>
        </authorList>
    </citation>
    <scope>NUCLEOTIDE SEQUENCE</scope>
    <source>
        <strain evidence="7">JEL0379</strain>
    </source>
</reference>
<evidence type="ECO:0000313" key="7">
    <source>
        <dbReference type="EMBL" id="KAJ3184936.1"/>
    </source>
</evidence>
<dbReference type="GO" id="GO:0031119">
    <property type="term" value="P:tRNA pseudouridine synthesis"/>
    <property type="evidence" value="ECO:0007669"/>
    <property type="project" value="TreeGrafter"/>
</dbReference>
<comment type="caution">
    <text evidence="7">The sequence shown here is derived from an EMBL/GenBank/DDBJ whole genome shotgun (WGS) entry which is preliminary data.</text>
</comment>
<feature type="domain" description="Pus10-like C-terminal" evidence="6">
    <location>
        <begin position="548"/>
        <end position="595"/>
    </location>
</feature>
<evidence type="ECO:0000256" key="4">
    <source>
        <dbReference type="SAM" id="MobiDB-lite"/>
    </source>
</evidence>
<dbReference type="FunFam" id="3.30.70.2510:FF:000001">
    <property type="entry name" value="tRNA pseudouridine synthase Pus10"/>
    <property type="match status" value="1"/>
</dbReference>
<dbReference type="GO" id="GO:0160148">
    <property type="term" value="F:tRNA pseudouridine(55) synthase activity"/>
    <property type="evidence" value="ECO:0007669"/>
    <property type="project" value="UniProtKB-EC"/>
</dbReference>
<evidence type="ECO:0000313" key="8">
    <source>
        <dbReference type="Proteomes" id="UP001212152"/>
    </source>
</evidence>
<organism evidence="7 8">
    <name type="scientific">Geranomyces variabilis</name>
    <dbReference type="NCBI Taxonomy" id="109894"/>
    <lineage>
        <taxon>Eukaryota</taxon>
        <taxon>Fungi</taxon>
        <taxon>Fungi incertae sedis</taxon>
        <taxon>Chytridiomycota</taxon>
        <taxon>Chytridiomycota incertae sedis</taxon>
        <taxon>Chytridiomycetes</taxon>
        <taxon>Spizellomycetales</taxon>
        <taxon>Powellomycetaceae</taxon>
        <taxon>Geranomyces</taxon>
    </lineage>
</organism>
<dbReference type="InterPro" id="IPR048741">
    <property type="entry name" value="Pus10-like_C"/>
</dbReference>
<keyword evidence="3" id="KW-0413">Isomerase</keyword>
<name>A0AAD5TTG0_9FUNG</name>
<evidence type="ECO:0000259" key="5">
    <source>
        <dbReference type="Pfam" id="PF21237"/>
    </source>
</evidence>
<keyword evidence="2" id="KW-0819">tRNA processing</keyword>
<keyword evidence="8" id="KW-1185">Reference proteome</keyword>
<dbReference type="Pfam" id="PF21238">
    <property type="entry name" value="Pus10_C"/>
    <property type="match status" value="2"/>
</dbReference>
<dbReference type="Gene3D" id="3.30.70.3190">
    <property type="match status" value="1"/>
</dbReference>